<sequence length="67" mass="7797">MKIVTKQPLQLMVILNKLYQHLQRKNNLLPPMPLKQQPVIALLTLLTHLILVKIMRKNLLLVLQPTP</sequence>
<keyword evidence="2" id="KW-1185">Reference proteome</keyword>
<name>C3L3R8_AMOA5</name>
<protein>
    <submittedName>
        <fullName evidence="1">Uncharacterized protein</fullName>
    </submittedName>
</protein>
<organism evidence="1 2">
    <name type="scientific">Amoebophilus asiaticus (strain 5a2)</name>
    <dbReference type="NCBI Taxonomy" id="452471"/>
    <lineage>
        <taxon>Bacteria</taxon>
        <taxon>Pseudomonadati</taxon>
        <taxon>Bacteroidota</taxon>
        <taxon>Cytophagia</taxon>
        <taxon>Cytophagales</taxon>
        <taxon>Amoebophilaceae</taxon>
        <taxon>Candidatus Amoebophilus</taxon>
    </lineage>
</organism>
<gene>
    <name evidence="1" type="ordered locus">Aasi_1650</name>
</gene>
<dbReference type="Proteomes" id="UP000001227">
    <property type="component" value="Chromosome"/>
</dbReference>
<accession>C3L3R8</accession>
<dbReference type="HOGENOM" id="CLU_2802940_0_0_10"/>
<dbReference type="KEGG" id="aas:Aasi_1650"/>
<dbReference type="EMBL" id="CP001102">
    <property type="protein sequence ID" value="ACP20959.1"/>
    <property type="molecule type" value="Genomic_DNA"/>
</dbReference>
<evidence type="ECO:0000313" key="2">
    <source>
        <dbReference type="Proteomes" id="UP000001227"/>
    </source>
</evidence>
<evidence type="ECO:0000313" key="1">
    <source>
        <dbReference type="EMBL" id="ACP20959.1"/>
    </source>
</evidence>
<dbReference type="AlphaFoldDB" id="C3L3R8"/>
<reference evidence="1 2" key="1">
    <citation type="journal article" date="2010" name="J. Bacteriol.">
        <title>The genome of the amoeba symbiont 'Candidatus Amoebophilus asiaticus' reveals common mechanisms for host cell interaction among amoeba-associated bacteria.</title>
        <authorList>
            <person name="Schmitz-Esser S."/>
            <person name="Tischler P."/>
            <person name="Arnold R."/>
            <person name="Montanaro J."/>
            <person name="Wagner M."/>
            <person name="Rattei T."/>
            <person name="Horn M."/>
        </authorList>
    </citation>
    <scope>NUCLEOTIDE SEQUENCE [LARGE SCALE GENOMIC DNA]</scope>
    <source>
        <strain evidence="1 2">5a2</strain>
    </source>
</reference>
<proteinExistence type="predicted"/>